<name>A0ABX7P7G8_9BACT</name>
<feature type="compositionally biased region" description="Basic and acidic residues" evidence="1">
    <location>
        <begin position="237"/>
        <end position="247"/>
    </location>
</feature>
<reference evidence="2 3" key="1">
    <citation type="submission" date="2021-02" db="EMBL/GenBank/DDBJ databases">
        <title>De Novo genome assembly of isolated myxobacteria.</title>
        <authorList>
            <person name="Stevens D.C."/>
        </authorList>
    </citation>
    <scope>NUCLEOTIDE SEQUENCE [LARGE SCALE GENOMIC DNA]</scope>
    <source>
        <strain evidence="3">SCPEA02</strain>
    </source>
</reference>
<evidence type="ECO:0000256" key="1">
    <source>
        <dbReference type="SAM" id="MobiDB-lite"/>
    </source>
</evidence>
<sequence length="259" mass="26969">MSGWFDDVMPSGEAQAEGVEPQRRRVAAPGQGADGRLKQAVVREPPRSPFQQRMPHPPIQTRPVPPRDDGGFFSGAGDVTADPFMGPASGAPADDGADSTGDGMDAQEPFQGEEPSGGLGTAEAESSGGGFFSAEADPFDVPVMASIEGGADTHRDAHQKRRDETYDTIQKVGETVAKVGAVVGVRNPEAGAIVGAVGVGIDGVAAIGRGVGAVIDDAYDRDDANLAARTKQDIDRMKNKAARDKVNKTPRGFSRITED</sequence>
<feature type="region of interest" description="Disordered" evidence="1">
    <location>
        <begin position="237"/>
        <end position="259"/>
    </location>
</feature>
<dbReference type="RefSeq" id="WP_206727985.1">
    <property type="nucleotide sequence ID" value="NZ_CP071090.1"/>
</dbReference>
<evidence type="ECO:0000313" key="3">
    <source>
        <dbReference type="Proteomes" id="UP000662747"/>
    </source>
</evidence>
<dbReference type="Proteomes" id="UP000662747">
    <property type="component" value="Chromosome"/>
</dbReference>
<gene>
    <name evidence="2" type="ORF">JY651_16555</name>
</gene>
<protein>
    <submittedName>
        <fullName evidence="2">Uncharacterized protein</fullName>
    </submittedName>
</protein>
<feature type="region of interest" description="Disordered" evidence="1">
    <location>
        <begin position="1"/>
        <end position="135"/>
    </location>
</feature>
<accession>A0ABX7P7G8</accession>
<proteinExistence type="predicted"/>
<keyword evidence="3" id="KW-1185">Reference proteome</keyword>
<feature type="compositionally biased region" description="Pro residues" evidence="1">
    <location>
        <begin position="55"/>
        <end position="64"/>
    </location>
</feature>
<organism evidence="2 3">
    <name type="scientific">Pyxidicoccus parkwayensis</name>
    <dbReference type="NCBI Taxonomy" id="2813578"/>
    <lineage>
        <taxon>Bacteria</taxon>
        <taxon>Pseudomonadati</taxon>
        <taxon>Myxococcota</taxon>
        <taxon>Myxococcia</taxon>
        <taxon>Myxococcales</taxon>
        <taxon>Cystobacterineae</taxon>
        <taxon>Myxococcaceae</taxon>
        <taxon>Pyxidicoccus</taxon>
    </lineage>
</organism>
<dbReference type="EMBL" id="CP071090">
    <property type="protein sequence ID" value="QSQ26438.1"/>
    <property type="molecule type" value="Genomic_DNA"/>
</dbReference>
<feature type="compositionally biased region" description="Low complexity" evidence="1">
    <location>
        <begin position="85"/>
        <end position="106"/>
    </location>
</feature>
<evidence type="ECO:0000313" key="2">
    <source>
        <dbReference type="EMBL" id="QSQ26438.1"/>
    </source>
</evidence>